<keyword evidence="3" id="KW-0677">Repeat</keyword>
<protein>
    <submittedName>
        <fullName evidence="12">Fat-like cadherin-related tumor suppressor homolog</fullName>
    </submittedName>
</protein>
<keyword evidence="6" id="KW-1133">Transmembrane helix</keyword>
<keyword evidence="11" id="KW-1185">Reference proteome</keyword>
<keyword evidence="5" id="KW-0130">Cell adhesion</keyword>
<accession>A0ABM1S3Q1</accession>
<dbReference type="Gene3D" id="2.60.40.60">
    <property type="entry name" value="Cadherins"/>
    <property type="match status" value="5"/>
</dbReference>
<evidence type="ECO:0000256" key="5">
    <source>
        <dbReference type="ARBA" id="ARBA00022889"/>
    </source>
</evidence>
<keyword evidence="4 8" id="KW-0106">Calcium</keyword>
<dbReference type="PANTHER" id="PTHR24025">
    <property type="entry name" value="DESMOGLEIN FAMILY MEMBER"/>
    <property type="match status" value="1"/>
</dbReference>
<dbReference type="PRINTS" id="PR00205">
    <property type="entry name" value="CADHERIN"/>
</dbReference>
<proteinExistence type="predicted"/>
<evidence type="ECO:0000256" key="7">
    <source>
        <dbReference type="ARBA" id="ARBA00023136"/>
    </source>
</evidence>
<dbReference type="SMART" id="SM00112">
    <property type="entry name" value="CA"/>
    <property type="match status" value="5"/>
</dbReference>
<dbReference type="InterPro" id="IPR020894">
    <property type="entry name" value="Cadherin_CS"/>
</dbReference>
<dbReference type="PANTHER" id="PTHR24025:SF23">
    <property type="entry name" value="NEURAL-CADHERIN"/>
    <property type="match status" value="1"/>
</dbReference>
<evidence type="ECO:0000256" key="1">
    <source>
        <dbReference type="ARBA" id="ARBA00004370"/>
    </source>
</evidence>
<evidence type="ECO:0000256" key="3">
    <source>
        <dbReference type="ARBA" id="ARBA00022737"/>
    </source>
</evidence>
<dbReference type="InterPro" id="IPR002126">
    <property type="entry name" value="Cadherin-like_dom"/>
</dbReference>
<evidence type="ECO:0000313" key="12">
    <source>
        <dbReference type="RefSeq" id="XP_022238256.1"/>
    </source>
</evidence>
<evidence type="ECO:0000256" key="8">
    <source>
        <dbReference type="PROSITE-ProRule" id="PRU00043"/>
    </source>
</evidence>
<feature type="domain" description="Cadherin" evidence="10">
    <location>
        <begin position="42"/>
        <end position="161"/>
    </location>
</feature>
<dbReference type="PROSITE" id="PS00232">
    <property type="entry name" value="CADHERIN_1"/>
    <property type="match status" value="1"/>
</dbReference>
<comment type="subcellular location">
    <subcellularLocation>
        <location evidence="1">Membrane</location>
    </subcellularLocation>
</comment>
<dbReference type="PROSITE" id="PS50268">
    <property type="entry name" value="CADHERIN_2"/>
    <property type="match status" value="5"/>
</dbReference>
<evidence type="ECO:0000256" key="4">
    <source>
        <dbReference type="ARBA" id="ARBA00022837"/>
    </source>
</evidence>
<keyword evidence="7" id="KW-0472">Membrane</keyword>
<dbReference type="GeneID" id="111085160"/>
<reference evidence="12" key="1">
    <citation type="submission" date="2025-08" db="UniProtKB">
        <authorList>
            <consortium name="RefSeq"/>
        </authorList>
    </citation>
    <scope>IDENTIFICATION</scope>
    <source>
        <tissue evidence="12">Muscle</tissue>
    </source>
</reference>
<feature type="signal peptide" evidence="9">
    <location>
        <begin position="1"/>
        <end position="35"/>
    </location>
</feature>
<feature type="chain" id="PRO_5045984110" evidence="9">
    <location>
        <begin position="36"/>
        <end position="592"/>
    </location>
</feature>
<dbReference type="Proteomes" id="UP000694941">
    <property type="component" value="Unplaced"/>
</dbReference>
<name>A0ABM1S3Q1_LIMPO</name>
<feature type="domain" description="Cadherin" evidence="10">
    <location>
        <begin position="488"/>
        <end position="585"/>
    </location>
</feature>
<feature type="domain" description="Cadherin" evidence="10">
    <location>
        <begin position="380"/>
        <end position="486"/>
    </location>
</feature>
<sequence length="592" mass="67383">MWCGQRSRLNNGIDCSVTWCQWLPTLLWILASVNGDVSFQFTQPAYNTTISENPVGKVYITSTEKMGIFIFDPLFHVQYVIVHGNEETYFVAEDQKIGDFWFLHIRTNTRIQVPLNRESKDVYVLHVQASINSEVSENVKFTVKTEVHIKILDTNDLTPLFYPSVYTVSIPEDTPVHQSVARVNAVDPDVGINGEIYYSFQNMTFQFAIHPTTGVVTLTRPLSIEKISHYNLIVLAQDRGFKPEVGDIVRRSSASLKVVVNAVNQYPPDIHTVNLPTILRNDLLHVYAIVRVVDRDRGMHGHIRSVEIIDGDPFEYFQITKGEKSDEYTITISENLQHASITSQFNLTLKATDKGVPPKSSLRIITVRIPHYDDRPLIFDSPEYTTTIEEIAPVNTSIISVKAKHPDGDENVQIFYRIEDGNQFNFFTINKKTGLVTTVKPLDREKNSHYSLFISAEDQIINGLKRKGTSVINIKILDNNDNNPIFNSSSFVTVHLEENKPIGSVVYTAYAYDPDDGDNGYVSYHLANINYVPFEVDHFTGQIKTKEVLDFETMRTEYLLKVWASDWGTPFRRQSEVSVRVLLVDTLMQTAQ</sequence>
<gene>
    <name evidence="12" type="primary">LOC111085160</name>
</gene>
<keyword evidence="2" id="KW-0812">Transmembrane</keyword>
<evidence type="ECO:0000256" key="9">
    <source>
        <dbReference type="SAM" id="SignalP"/>
    </source>
</evidence>
<evidence type="ECO:0000259" key="10">
    <source>
        <dbReference type="PROSITE" id="PS50268"/>
    </source>
</evidence>
<evidence type="ECO:0000256" key="6">
    <source>
        <dbReference type="ARBA" id="ARBA00022989"/>
    </source>
</evidence>
<dbReference type="RefSeq" id="XP_022238256.1">
    <property type="nucleotide sequence ID" value="XM_022382548.1"/>
</dbReference>
<feature type="domain" description="Cadherin" evidence="10">
    <location>
        <begin position="286"/>
        <end position="384"/>
    </location>
</feature>
<dbReference type="SUPFAM" id="SSF49313">
    <property type="entry name" value="Cadherin-like"/>
    <property type="match status" value="5"/>
</dbReference>
<organism evidence="11 12">
    <name type="scientific">Limulus polyphemus</name>
    <name type="common">Atlantic horseshoe crab</name>
    <dbReference type="NCBI Taxonomy" id="6850"/>
    <lineage>
        <taxon>Eukaryota</taxon>
        <taxon>Metazoa</taxon>
        <taxon>Ecdysozoa</taxon>
        <taxon>Arthropoda</taxon>
        <taxon>Chelicerata</taxon>
        <taxon>Merostomata</taxon>
        <taxon>Xiphosura</taxon>
        <taxon>Limulidae</taxon>
        <taxon>Limulus</taxon>
    </lineage>
</organism>
<evidence type="ECO:0000256" key="2">
    <source>
        <dbReference type="ARBA" id="ARBA00022692"/>
    </source>
</evidence>
<dbReference type="CDD" id="cd11304">
    <property type="entry name" value="Cadherin_repeat"/>
    <property type="match status" value="4"/>
</dbReference>
<dbReference type="Pfam" id="PF00028">
    <property type="entry name" value="Cadherin"/>
    <property type="match status" value="3"/>
</dbReference>
<dbReference type="InterPro" id="IPR015919">
    <property type="entry name" value="Cadherin-like_sf"/>
</dbReference>
<feature type="domain" description="Cadherin" evidence="10">
    <location>
        <begin position="162"/>
        <end position="270"/>
    </location>
</feature>
<evidence type="ECO:0000313" key="11">
    <source>
        <dbReference type="Proteomes" id="UP000694941"/>
    </source>
</evidence>
<keyword evidence="9" id="KW-0732">Signal</keyword>
<dbReference type="InterPro" id="IPR050971">
    <property type="entry name" value="Cadherin-domain_protein"/>
</dbReference>